<dbReference type="InterPro" id="IPR004827">
    <property type="entry name" value="bZIP"/>
</dbReference>
<dbReference type="Pfam" id="PF00170">
    <property type="entry name" value="bZIP_1"/>
    <property type="match status" value="1"/>
</dbReference>
<dbReference type="SMART" id="SM00338">
    <property type="entry name" value="BRLZ"/>
    <property type="match status" value="1"/>
</dbReference>
<dbReference type="SUPFAM" id="SSF57959">
    <property type="entry name" value="Leucine zipper domain"/>
    <property type="match status" value="1"/>
</dbReference>
<proteinExistence type="predicted"/>
<gene>
    <name evidence="6" type="ORF">MAC_00223</name>
</gene>
<dbReference type="InterPro" id="IPR046347">
    <property type="entry name" value="bZIP_sf"/>
</dbReference>
<organism evidence="7">
    <name type="scientific">Metarhizium acridum (strain CQMa 102)</name>
    <dbReference type="NCBI Taxonomy" id="655827"/>
    <lineage>
        <taxon>Eukaryota</taxon>
        <taxon>Fungi</taxon>
        <taxon>Dikarya</taxon>
        <taxon>Ascomycota</taxon>
        <taxon>Pezizomycotina</taxon>
        <taxon>Sordariomycetes</taxon>
        <taxon>Hypocreomycetidae</taxon>
        <taxon>Hypocreales</taxon>
        <taxon>Clavicipitaceae</taxon>
        <taxon>Metarhizium</taxon>
    </lineage>
</organism>
<dbReference type="PANTHER" id="PTHR40621">
    <property type="entry name" value="TRANSCRIPTION FACTOR KAPC-RELATED"/>
    <property type="match status" value="1"/>
</dbReference>
<dbReference type="OrthoDB" id="4940293at2759"/>
<dbReference type="InterPro" id="IPR050936">
    <property type="entry name" value="AP-1-like"/>
</dbReference>
<dbReference type="CDD" id="cd14688">
    <property type="entry name" value="bZIP_YAP"/>
    <property type="match status" value="1"/>
</dbReference>
<feature type="region of interest" description="Disordered" evidence="4">
    <location>
        <begin position="1"/>
        <end position="32"/>
    </location>
</feature>
<dbReference type="eggNOG" id="ENOG502RMRK">
    <property type="taxonomic scope" value="Eukaryota"/>
</dbReference>
<feature type="coiled-coil region" evidence="3">
    <location>
        <begin position="47"/>
        <end position="88"/>
    </location>
</feature>
<keyword evidence="3" id="KW-0175">Coiled coil</keyword>
<comment type="subcellular location">
    <subcellularLocation>
        <location evidence="1">Nucleus</location>
    </subcellularLocation>
</comment>
<dbReference type="GO" id="GO:0090575">
    <property type="term" value="C:RNA polymerase II transcription regulator complex"/>
    <property type="evidence" value="ECO:0007669"/>
    <property type="project" value="TreeGrafter"/>
</dbReference>
<evidence type="ECO:0000256" key="1">
    <source>
        <dbReference type="ARBA" id="ARBA00004123"/>
    </source>
</evidence>
<feature type="compositionally biased region" description="Basic residues" evidence="4">
    <location>
        <begin position="21"/>
        <end position="30"/>
    </location>
</feature>
<evidence type="ECO:0000256" key="3">
    <source>
        <dbReference type="SAM" id="Coils"/>
    </source>
</evidence>
<evidence type="ECO:0000313" key="6">
    <source>
        <dbReference type="EMBL" id="EFY93732.1"/>
    </source>
</evidence>
<accession>E9DR54</accession>
<dbReference type="EMBL" id="GL698470">
    <property type="protein sequence ID" value="EFY93732.1"/>
    <property type="molecule type" value="Genomic_DNA"/>
</dbReference>
<dbReference type="GeneID" id="19244534"/>
<dbReference type="GO" id="GO:0001228">
    <property type="term" value="F:DNA-binding transcription activator activity, RNA polymerase II-specific"/>
    <property type="evidence" value="ECO:0007669"/>
    <property type="project" value="TreeGrafter"/>
</dbReference>
<dbReference type="InParanoid" id="E9DR54"/>
<dbReference type="AlphaFoldDB" id="E9DR54"/>
<keyword evidence="2" id="KW-0539">Nucleus</keyword>
<evidence type="ECO:0000313" key="7">
    <source>
        <dbReference type="Proteomes" id="UP000002499"/>
    </source>
</evidence>
<evidence type="ECO:0000259" key="5">
    <source>
        <dbReference type="SMART" id="SM00338"/>
    </source>
</evidence>
<keyword evidence="7" id="KW-1185">Reference proteome</keyword>
<dbReference type="GO" id="GO:0000976">
    <property type="term" value="F:transcription cis-regulatory region binding"/>
    <property type="evidence" value="ECO:0007669"/>
    <property type="project" value="InterPro"/>
</dbReference>
<evidence type="ECO:0000256" key="2">
    <source>
        <dbReference type="ARBA" id="ARBA00023242"/>
    </source>
</evidence>
<reference evidence="6 7" key="1">
    <citation type="journal article" date="2011" name="PLoS Genet.">
        <title>Genome sequencing and comparative transcriptomics of the model entomopathogenic fungi Metarhizium anisopliae and M. acridum.</title>
        <authorList>
            <person name="Gao Q."/>
            <person name="Jin K."/>
            <person name="Ying S.H."/>
            <person name="Zhang Y."/>
            <person name="Xiao G."/>
            <person name="Shang Y."/>
            <person name="Duan Z."/>
            <person name="Hu X."/>
            <person name="Xie X.Q."/>
            <person name="Zhou G."/>
            <person name="Peng G."/>
            <person name="Luo Z."/>
            <person name="Huang W."/>
            <person name="Wang B."/>
            <person name="Fang W."/>
            <person name="Wang S."/>
            <person name="Zhong Y."/>
            <person name="Ma L.J."/>
            <person name="St Leger R.J."/>
            <person name="Zhao G.P."/>
            <person name="Pei Y."/>
            <person name="Feng M.G."/>
            <person name="Xia Y."/>
            <person name="Wang C."/>
        </authorList>
    </citation>
    <scope>NUCLEOTIDE SEQUENCE [LARGE SCALE GENOMIC DNA]</scope>
    <source>
        <strain evidence="6 7">CQMa 102</strain>
    </source>
</reference>
<protein>
    <submittedName>
        <fullName evidence="6">BZIP transcription factor (Fcr3), putative</fullName>
    </submittedName>
</protein>
<evidence type="ECO:0000256" key="4">
    <source>
        <dbReference type="SAM" id="MobiDB-lite"/>
    </source>
</evidence>
<feature type="domain" description="BZIP" evidence="5">
    <location>
        <begin position="20"/>
        <end position="84"/>
    </location>
</feature>
<feature type="region of interest" description="Disordered" evidence="4">
    <location>
        <begin position="91"/>
        <end position="125"/>
    </location>
</feature>
<sequence length="202" mass="23191">MAALAPAQPRLPPGGDLKLPRGPRYHKRREQNRVAQRAFRWHKEQHLKDLEDKGAVLEATRVRINAENAQLQEDLERATIEHSLLQNLTQSNSPLDCADRSERSSTSTPCREWFASPPPTSSFEPHSLVGTRPLYRGHQLNGGQIWKFIIGHHLFQQGLADVDMITHELRRFRQRDEMEGITEDILTNCIQKSVMPRQEGYS</sequence>
<dbReference type="Gene3D" id="1.20.5.170">
    <property type="match status" value="1"/>
</dbReference>
<name>E9DR54_METAQ</name>
<dbReference type="HOGENOM" id="CLU_044874_1_0_1"/>
<dbReference type="PANTHER" id="PTHR40621:SF8">
    <property type="entry name" value="AP-1-LIKE TRANSCRIPTION FACTOR YAP3"/>
    <property type="match status" value="1"/>
</dbReference>
<dbReference type="KEGG" id="maw:19244534"/>
<dbReference type="Proteomes" id="UP000002499">
    <property type="component" value="Unassembled WGS sequence"/>
</dbReference>